<comment type="similarity">
    <text evidence="14 16">Belongs to the type III pantothenate kinase family.</text>
</comment>
<dbReference type="NCBIfam" id="TIGR00671">
    <property type="entry name" value="baf"/>
    <property type="match status" value="1"/>
</dbReference>
<dbReference type="CDD" id="cd24015">
    <property type="entry name" value="ASKHA_NBD_PanK-III"/>
    <property type="match status" value="1"/>
</dbReference>
<dbReference type="InterPro" id="IPR043129">
    <property type="entry name" value="ATPase_NBD"/>
</dbReference>
<dbReference type="GO" id="GO:0005737">
    <property type="term" value="C:cytoplasm"/>
    <property type="evidence" value="ECO:0007669"/>
    <property type="project" value="UniProtKB-SubCell"/>
</dbReference>
<proteinExistence type="inferred from homology"/>
<comment type="function">
    <text evidence="16">Catalyzes the phosphorylation of pantothenate (Pan), the first step in CoA biosynthesis.</text>
</comment>
<evidence type="ECO:0000256" key="1">
    <source>
        <dbReference type="ARBA" id="ARBA00001206"/>
    </source>
</evidence>
<evidence type="ECO:0000256" key="2">
    <source>
        <dbReference type="ARBA" id="ARBA00001958"/>
    </source>
</evidence>
<dbReference type="Gene3D" id="3.30.420.40">
    <property type="match status" value="2"/>
</dbReference>
<gene>
    <name evidence="16 17" type="primary">coaX</name>
    <name evidence="17" type="ORF">DSM104329_04355</name>
</gene>
<feature type="binding site" evidence="16">
    <location>
        <begin position="26"/>
        <end position="33"/>
    </location>
    <ligand>
        <name>ATP</name>
        <dbReference type="ChEBI" id="CHEBI:30616"/>
    </ligand>
</feature>
<evidence type="ECO:0000256" key="9">
    <source>
        <dbReference type="ARBA" id="ARBA00022741"/>
    </source>
</evidence>
<feature type="binding site" evidence="16">
    <location>
        <position position="149"/>
    </location>
    <ligand>
        <name>K(+)</name>
        <dbReference type="ChEBI" id="CHEBI:29103"/>
    </ligand>
</feature>
<name>A0A9E7C2W9_9ACTN</name>
<evidence type="ECO:0000256" key="11">
    <source>
        <dbReference type="ARBA" id="ARBA00022840"/>
    </source>
</evidence>
<keyword evidence="10 16" id="KW-0418">Kinase</keyword>
<feature type="binding site" evidence="16">
    <location>
        <position position="204"/>
    </location>
    <ligand>
        <name>substrate</name>
    </ligand>
</feature>
<comment type="cofactor">
    <cofactor evidence="16">
        <name>NH4(+)</name>
        <dbReference type="ChEBI" id="CHEBI:28938"/>
    </cofactor>
    <cofactor evidence="16">
        <name>K(+)</name>
        <dbReference type="ChEBI" id="CHEBI:29103"/>
    </cofactor>
    <text evidence="16">A monovalent cation. Ammonium or potassium.</text>
</comment>
<evidence type="ECO:0000256" key="13">
    <source>
        <dbReference type="ARBA" id="ARBA00022993"/>
    </source>
</evidence>
<evidence type="ECO:0000256" key="5">
    <source>
        <dbReference type="ARBA" id="ARBA00011738"/>
    </source>
</evidence>
<keyword evidence="13 16" id="KW-0173">Coenzyme A biosynthesis</keyword>
<dbReference type="PANTHER" id="PTHR34265:SF1">
    <property type="entry name" value="TYPE III PANTOTHENATE KINASE"/>
    <property type="match status" value="1"/>
</dbReference>
<evidence type="ECO:0000313" key="17">
    <source>
        <dbReference type="EMBL" id="UGS37933.1"/>
    </source>
</evidence>
<dbReference type="PANTHER" id="PTHR34265">
    <property type="entry name" value="TYPE III PANTOTHENATE KINASE"/>
    <property type="match status" value="1"/>
</dbReference>
<evidence type="ECO:0000313" key="18">
    <source>
        <dbReference type="Proteomes" id="UP001162834"/>
    </source>
</evidence>
<dbReference type="GO" id="GO:0046872">
    <property type="term" value="F:metal ion binding"/>
    <property type="evidence" value="ECO:0007669"/>
    <property type="project" value="UniProtKB-KW"/>
</dbReference>
<comment type="subcellular location">
    <subcellularLocation>
        <location evidence="3 16">Cytoplasm</location>
    </subcellularLocation>
</comment>
<comment type="catalytic activity">
    <reaction evidence="1 16">
        <text>(R)-pantothenate + ATP = (R)-4'-phosphopantothenate + ADP + H(+)</text>
        <dbReference type="Rhea" id="RHEA:16373"/>
        <dbReference type="ChEBI" id="CHEBI:10986"/>
        <dbReference type="ChEBI" id="CHEBI:15378"/>
        <dbReference type="ChEBI" id="CHEBI:29032"/>
        <dbReference type="ChEBI" id="CHEBI:30616"/>
        <dbReference type="ChEBI" id="CHEBI:456216"/>
        <dbReference type="EC" id="2.7.1.33"/>
    </reaction>
</comment>
<keyword evidence="12 16" id="KW-0630">Potassium</keyword>
<feature type="active site" description="Proton acceptor" evidence="16">
    <location>
        <position position="129"/>
    </location>
</feature>
<dbReference type="EMBL" id="CP087164">
    <property type="protein sequence ID" value="UGS37933.1"/>
    <property type="molecule type" value="Genomic_DNA"/>
</dbReference>
<feature type="binding site" evidence="16">
    <location>
        <position position="120"/>
    </location>
    <ligand>
        <name>substrate</name>
    </ligand>
</feature>
<keyword evidence="16" id="KW-0479">Metal-binding</keyword>
<protein>
    <recommendedName>
        <fullName evidence="15 16">Type III pantothenate kinase</fullName>
        <ecNumber evidence="6 16">2.7.1.33</ecNumber>
    </recommendedName>
    <alternativeName>
        <fullName evidence="16">PanK-III</fullName>
    </alternativeName>
    <alternativeName>
        <fullName evidence="16">Pantothenic acid kinase</fullName>
    </alternativeName>
</protein>
<evidence type="ECO:0000256" key="8">
    <source>
        <dbReference type="ARBA" id="ARBA00022679"/>
    </source>
</evidence>
<feature type="binding site" evidence="16">
    <location>
        <position position="152"/>
    </location>
    <ligand>
        <name>ATP</name>
        <dbReference type="ChEBI" id="CHEBI:30616"/>
    </ligand>
</feature>
<dbReference type="Pfam" id="PF03309">
    <property type="entry name" value="Pan_kinase"/>
    <property type="match status" value="1"/>
</dbReference>
<reference evidence="17" key="1">
    <citation type="journal article" date="2022" name="Int. J. Syst. Evol. Microbiol.">
        <title>Pseudomonas aegrilactucae sp. nov. and Pseudomonas morbosilactucae sp. nov., pathogens causing bacterial rot of lettuce in Japan.</title>
        <authorList>
            <person name="Sawada H."/>
            <person name="Fujikawa T."/>
            <person name="Satou M."/>
        </authorList>
    </citation>
    <scope>NUCLEOTIDE SEQUENCE</scope>
    <source>
        <strain evidence="17">0166_1</strain>
    </source>
</reference>
<sequence>MGTAYGFIRSATAFEDTSRPMLLVVDVGNTQTHFGTFDGDRLVEHWRFATVRTSTADELGAALRNLLELRGLGLADLDGSIVSSTVPQLRPEWGAVGQRYLRHETVIVGPGIKTGMALRYDNPREIGPDRLVNAVASFDRVGGACICVDFGTAITFDPVSATGEYLGGIIFPGVEISMEALTERAAALPKIELTAPRALIGKTTIDAIRSGVIYGFAGMVDAIVGRLRAELGEETAAIATGGLAGAIVPFTESIDEVDDLLTLTGLRLLWERNRS</sequence>
<comment type="cofactor">
    <cofactor evidence="2">
        <name>K(+)</name>
        <dbReference type="ChEBI" id="CHEBI:29103"/>
    </cofactor>
</comment>
<evidence type="ECO:0000256" key="14">
    <source>
        <dbReference type="ARBA" id="ARBA00038036"/>
    </source>
</evidence>
<dbReference type="HAMAP" id="MF_01274">
    <property type="entry name" value="Pantothen_kinase_3"/>
    <property type="match status" value="1"/>
</dbReference>
<evidence type="ECO:0000256" key="4">
    <source>
        <dbReference type="ARBA" id="ARBA00005225"/>
    </source>
</evidence>
<comment type="pathway">
    <text evidence="4 16">Cofactor biosynthesis; coenzyme A biosynthesis; CoA from (R)-pantothenate: step 1/5.</text>
</comment>
<accession>A0A9E7C2W9</accession>
<organism evidence="17 18">
    <name type="scientific">Capillimicrobium parvum</name>
    <dbReference type="NCBI Taxonomy" id="2884022"/>
    <lineage>
        <taxon>Bacteria</taxon>
        <taxon>Bacillati</taxon>
        <taxon>Actinomycetota</taxon>
        <taxon>Thermoleophilia</taxon>
        <taxon>Solirubrobacterales</taxon>
        <taxon>Capillimicrobiaceae</taxon>
        <taxon>Capillimicrobium</taxon>
    </lineage>
</organism>
<dbReference type="Proteomes" id="UP001162834">
    <property type="component" value="Chromosome"/>
</dbReference>
<keyword evidence="11 16" id="KW-0067">ATP-binding</keyword>
<dbReference type="NCBIfam" id="NF009855">
    <property type="entry name" value="PRK13321.1"/>
    <property type="match status" value="1"/>
</dbReference>
<dbReference type="KEGG" id="sbae:DSM104329_04355"/>
<feature type="binding site" evidence="16">
    <location>
        <begin position="127"/>
        <end position="130"/>
    </location>
    <ligand>
        <name>substrate</name>
    </ligand>
</feature>
<comment type="subunit">
    <text evidence="5 16">Homodimer.</text>
</comment>
<dbReference type="AlphaFoldDB" id="A0A9E7C2W9"/>
<evidence type="ECO:0000256" key="7">
    <source>
        <dbReference type="ARBA" id="ARBA00022490"/>
    </source>
</evidence>
<dbReference type="GO" id="GO:0004594">
    <property type="term" value="F:pantothenate kinase activity"/>
    <property type="evidence" value="ECO:0007669"/>
    <property type="project" value="UniProtKB-UniRule"/>
</dbReference>
<keyword evidence="18" id="KW-1185">Reference proteome</keyword>
<dbReference type="GO" id="GO:0015937">
    <property type="term" value="P:coenzyme A biosynthetic process"/>
    <property type="evidence" value="ECO:0007669"/>
    <property type="project" value="UniProtKB-UniRule"/>
</dbReference>
<evidence type="ECO:0000256" key="10">
    <source>
        <dbReference type="ARBA" id="ARBA00022777"/>
    </source>
</evidence>
<dbReference type="EC" id="2.7.1.33" evidence="6 16"/>
<dbReference type="SUPFAM" id="SSF53067">
    <property type="entry name" value="Actin-like ATPase domain"/>
    <property type="match status" value="2"/>
</dbReference>
<dbReference type="GO" id="GO:0005524">
    <property type="term" value="F:ATP binding"/>
    <property type="evidence" value="ECO:0007669"/>
    <property type="project" value="UniProtKB-UniRule"/>
</dbReference>
<keyword evidence="7 16" id="KW-0963">Cytoplasm</keyword>
<evidence type="ECO:0000256" key="15">
    <source>
        <dbReference type="ARBA" id="ARBA00040883"/>
    </source>
</evidence>
<evidence type="ECO:0000256" key="3">
    <source>
        <dbReference type="ARBA" id="ARBA00004496"/>
    </source>
</evidence>
<keyword evidence="9 16" id="KW-0547">Nucleotide-binding</keyword>
<keyword evidence="8 16" id="KW-0808">Transferase</keyword>
<evidence type="ECO:0000256" key="6">
    <source>
        <dbReference type="ARBA" id="ARBA00012102"/>
    </source>
</evidence>
<evidence type="ECO:0000256" key="16">
    <source>
        <dbReference type="HAMAP-Rule" id="MF_01274"/>
    </source>
</evidence>
<dbReference type="InterPro" id="IPR004619">
    <property type="entry name" value="Type_III_PanK"/>
</dbReference>
<evidence type="ECO:0000256" key="12">
    <source>
        <dbReference type="ARBA" id="ARBA00022958"/>
    </source>
</evidence>